<accession>A0A2J6S951</accession>
<name>A0A2J6S951_HYAVF</name>
<reference evidence="2 3" key="1">
    <citation type="submission" date="2016-04" db="EMBL/GenBank/DDBJ databases">
        <title>A degradative enzymes factory behind the ericoid mycorrhizal symbiosis.</title>
        <authorList>
            <consortium name="DOE Joint Genome Institute"/>
            <person name="Martino E."/>
            <person name="Morin E."/>
            <person name="Grelet G."/>
            <person name="Kuo A."/>
            <person name="Kohler A."/>
            <person name="Daghino S."/>
            <person name="Barry K."/>
            <person name="Choi C."/>
            <person name="Cichocki N."/>
            <person name="Clum A."/>
            <person name="Copeland A."/>
            <person name="Hainaut M."/>
            <person name="Haridas S."/>
            <person name="Labutti K."/>
            <person name="Lindquist E."/>
            <person name="Lipzen A."/>
            <person name="Khouja H.-R."/>
            <person name="Murat C."/>
            <person name="Ohm R."/>
            <person name="Olson A."/>
            <person name="Spatafora J."/>
            <person name="Veneault-Fourrey C."/>
            <person name="Henrissat B."/>
            <person name="Grigoriev I."/>
            <person name="Martin F."/>
            <person name="Perotto S."/>
        </authorList>
    </citation>
    <scope>NUCLEOTIDE SEQUENCE [LARGE SCALE GENOMIC DNA]</scope>
    <source>
        <strain evidence="2 3">F</strain>
    </source>
</reference>
<dbReference type="AlphaFoldDB" id="A0A2J6S951"/>
<dbReference type="EMBL" id="KZ613938">
    <property type="protein sequence ID" value="PMD47289.1"/>
    <property type="molecule type" value="Genomic_DNA"/>
</dbReference>
<sequence>MLLRYSTSTQPPTNPQKTIGYAFSSESRPIFALSLETISRPESQPPKPSMPSISQELYHAKIRA</sequence>
<protein>
    <submittedName>
        <fullName evidence="2">Uncharacterized protein</fullName>
    </submittedName>
</protein>
<feature type="region of interest" description="Disordered" evidence="1">
    <location>
        <begin position="1"/>
        <end position="20"/>
    </location>
</feature>
<feature type="compositionally biased region" description="Polar residues" evidence="1">
    <location>
        <begin position="1"/>
        <end position="17"/>
    </location>
</feature>
<proteinExistence type="predicted"/>
<dbReference type="Proteomes" id="UP000235786">
    <property type="component" value="Unassembled WGS sequence"/>
</dbReference>
<evidence type="ECO:0000313" key="3">
    <source>
        <dbReference type="Proteomes" id="UP000235786"/>
    </source>
</evidence>
<gene>
    <name evidence="2" type="ORF">L207DRAFT_506293</name>
</gene>
<evidence type="ECO:0000313" key="2">
    <source>
        <dbReference type="EMBL" id="PMD47289.1"/>
    </source>
</evidence>
<evidence type="ECO:0000256" key="1">
    <source>
        <dbReference type="SAM" id="MobiDB-lite"/>
    </source>
</evidence>
<keyword evidence="3" id="KW-1185">Reference proteome</keyword>
<organism evidence="2 3">
    <name type="scientific">Hyaloscypha variabilis (strain UAMH 11265 / GT02V1 / F)</name>
    <name type="common">Meliniomyces variabilis</name>
    <dbReference type="NCBI Taxonomy" id="1149755"/>
    <lineage>
        <taxon>Eukaryota</taxon>
        <taxon>Fungi</taxon>
        <taxon>Dikarya</taxon>
        <taxon>Ascomycota</taxon>
        <taxon>Pezizomycotina</taxon>
        <taxon>Leotiomycetes</taxon>
        <taxon>Helotiales</taxon>
        <taxon>Hyaloscyphaceae</taxon>
        <taxon>Hyaloscypha</taxon>
        <taxon>Hyaloscypha variabilis</taxon>
    </lineage>
</organism>